<dbReference type="Pfam" id="PF02771">
    <property type="entry name" value="Acyl-CoA_dh_N"/>
    <property type="match status" value="1"/>
</dbReference>
<protein>
    <submittedName>
        <fullName evidence="5">Acyl-CoA dehydrogenase family protein</fullName>
    </submittedName>
</protein>
<feature type="domain" description="Acyl-CoA dehydrogenase C-terminal" evidence="4">
    <location>
        <begin position="248"/>
        <end position="377"/>
    </location>
</feature>
<dbReference type="InterPro" id="IPR013107">
    <property type="entry name" value="Acyl-CoA_DH_C"/>
</dbReference>
<dbReference type="GO" id="GO:0005737">
    <property type="term" value="C:cytoplasm"/>
    <property type="evidence" value="ECO:0007669"/>
    <property type="project" value="TreeGrafter"/>
</dbReference>
<dbReference type="GO" id="GO:0016712">
    <property type="term" value="F:oxidoreductase activity, acting on paired donors, with incorporation or reduction of molecular oxygen, reduced flavin or flavoprotein as one donor, and incorporation of one atom of oxygen"/>
    <property type="evidence" value="ECO:0007669"/>
    <property type="project" value="TreeGrafter"/>
</dbReference>
<accession>A0AAP2HRY2</accession>
<dbReference type="Proteomes" id="UP001196915">
    <property type="component" value="Unassembled WGS sequence"/>
</dbReference>
<feature type="domain" description="Acyl-CoA dehydrogenase/oxidase N-terminal" evidence="3">
    <location>
        <begin position="34"/>
        <end position="112"/>
    </location>
</feature>
<organism evidence="5 6">
    <name type="scientific">Burkholderia multivorans</name>
    <dbReference type="NCBI Taxonomy" id="87883"/>
    <lineage>
        <taxon>Bacteria</taxon>
        <taxon>Pseudomonadati</taxon>
        <taxon>Pseudomonadota</taxon>
        <taxon>Betaproteobacteria</taxon>
        <taxon>Burkholderiales</taxon>
        <taxon>Burkholderiaceae</taxon>
        <taxon>Burkholderia</taxon>
        <taxon>Burkholderia cepacia complex</taxon>
    </lineage>
</organism>
<gene>
    <name evidence="5" type="ORF">KTE52_30960</name>
</gene>
<dbReference type="EMBL" id="JAHPMX010000037">
    <property type="protein sequence ID" value="MBU9360747.1"/>
    <property type="molecule type" value="Genomic_DNA"/>
</dbReference>
<dbReference type="PIRSF" id="PIRSF016578">
    <property type="entry name" value="HsaA"/>
    <property type="match status" value="1"/>
</dbReference>
<dbReference type="AlphaFoldDB" id="A0AAP2HRY2"/>
<keyword evidence="1" id="KW-0560">Oxidoreductase</keyword>
<evidence type="ECO:0000256" key="1">
    <source>
        <dbReference type="ARBA" id="ARBA00023002"/>
    </source>
</evidence>
<dbReference type="PANTHER" id="PTHR48083:SF19">
    <property type="entry name" value="FLAVIN-DEPENDENT MONOOXYGENASE, OXYGENASE SUBUNIT HSAA"/>
    <property type="match status" value="1"/>
</dbReference>
<sequence>MSAIPVGAAQQRPNSNSLADKASALFDILRKNTVETENARRVHEDNVRAIHDAGLFRLSSPKRFGGEEATLRETLGVTSEIARACGSTGWVSALINVCSWLVSLYPEQTQQEVFGSSADTRIAGVIAPKASTEKTDGGYVITGSWPWASGSLHASWVLVGFPMVDDAGKQVDQGLALIPSSDITIKDTWFSIGMRGTGSNTIVADKAFVPNHRVLSLSKAIEGKYLTPYSDTEPLYRSAFCPVLATVLVGPVLGLARAALDVFTERLPGRGIQYTWYEKQSEAAVTHLQIAEAAMKIDTAHLHAYRAADDIDRAAAAGMYPDHAARARIRMDCGYAVNAAKEAVNLLFSATGGSAAAEFNHLQRVWRDVNTASLHGILAYTTNLELYGRSLLQLEPNTPLI</sequence>
<dbReference type="GO" id="GO:0003995">
    <property type="term" value="F:acyl-CoA dehydrogenase activity"/>
    <property type="evidence" value="ECO:0007669"/>
    <property type="project" value="TreeGrafter"/>
</dbReference>
<dbReference type="InterPro" id="IPR050741">
    <property type="entry name" value="Acyl-CoA_dehydrogenase"/>
</dbReference>
<comment type="caution">
    <text evidence="5">The sequence shown here is derived from an EMBL/GenBank/DDBJ whole genome shotgun (WGS) entry which is preliminary data.</text>
</comment>
<evidence type="ECO:0000259" key="4">
    <source>
        <dbReference type="Pfam" id="PF08028"/>
    </source>
</evidence>
<reference evidence="5" key="1">
    <citation type="submission" date="2021-06" db="EMBL/GenBank/DDBJ databases">
        <title>A collection of bacterial strains from the Burkholderia cepacia Research Laboratory and Repository.</title>
        <authorList>
            <person name="Lipuma J."/>
            <person name="Spilker T."/>
        </authorList>
    </citation>
    <scope>NUCLEOTIDE SEQUENCE</scope>
    <source>
        <strain evidence="5">AU37435</strain>
    </source>
</reference>
<evidence type="ECO:0000256" key="2">
    <source>
        <dbReference type="ARBA" id="ARBA00049661"/>
    </source>
</evidence>
<evidence type="ECO:0000313" key="6">
    <source>
        <dbReference type="Proteomes" id="UP001196915"/>
    </source>
</evidence>
<evidence type="ECO:0000313" key="5">
    <source>
        <dbReference type="EMBL" id="MBU9360747.1"/>
    </source>
</evidence>
<dbReference type="RefSeq" id="WP_217078773.1">
    <property type="nucleotide sequence ID" value="NZ_CAJHCY010000068.1"/>
</dbReference>
<dbReference type="InterPro" id="IPR013786">
    <property type="entry name" value="AcylCoA_DH/ox_N"/>
</dbReference>
<evidence type="ECO:0000259" key="3">
    <source>
        <dbReference type="Pfam" id="PF02771"/>
    </source>
</evidence>
<dbReference type="GO" id="GO:0050660">
    <property type="term" value="F:flavin adenine dinucleotide binding"/>
    <property type="evidence" value="ECO:0007669"/>
    <property type="project" value="InterPro"/>
</dbReference>
<dbReference type="GO" id="GO:0033539">
    <property type="term" value="P:fatty acid beta-oxidation using acyl-CoA dehydrogenase"/>
    <property type="evidence" value="ECO:0007669"/>
    <property type="project" value="TreeGrafter"/>
</dbReference>
<comment type="similarity">
    <text evidence="2">Belongs to the HpaH/HsaA monooxygenase family.</text>
</comment>
<dbReference type="Pfam" id="PF08028">
    <property type="entry name" value="Acyl-CoA_dh_2"/>
    <property type="match status" value="1"/>
</dbReference>
<name>A0AAP2HRY2_9BURK</name>
<proteinExistence type="inferred from homology"/>
<dbReference type="PANTHER" id="PTHR48083">
    <property type="entry name" value="MEDIUM-CHAIN SPECIFIC ACYL-COA DEHYDROGENASE, MITOCHONDRIAL-RELATED"/>
    <property type="match status" value="1"/>
</dbReference>